<dbReference type="GO" id="GO:0000271">
    <property type="term" value="P:polysaccharide biosynthetic process"/>
    <property type="evidence" value="ECO:0007669"/>
    <property type="project" value="InterPro"/>
</dbReference>
<dbReference type="CDD" id="cd06423">
    <property type="entry name" value="CESA_like"/>
    <property type="match status" value="1"/>
</dbReference>
<evidence type="ECO:0000313" key="10">
    <source>
        <dbReference type="EMBL" id="XCH76523.1"/>
    </source>
</evidence>
<reference evidence="9" key="1">
    <citation type="submission" date="2024-01" db="EMBL/GenBank/DDBJ databases">
        <title>The genome sequence of Micromonospora mangrovi CCTCC AA 2012012.</title>
        <authorList>
            <person name="Gao J."/>
        </authorList>
    </citation>
    <scope>NUCLEOTIDE SEQUENCE</scope>
    <source>
        <strain evidence="9">CCTCC AA 2012012</strain>
    </source>
</reference>
<accession>A0AAU8HM83</accession>
<evidence type="ECO:0000256" key="4">
    <source>
        <dbReference type="ARBA" id="ARBA00022692"/>
    </source>
</evidence>
<gene>
    <name evidence="10" type="ORF">ABUL08_10650</name>
    <name evidence="9" type="ORF">VK199_10600</name>
</gene>
<feature type="transmembrane region" description="Helical" evidence="7">
    <location>
        <begin position="498"/>
        <end position="524"/>
    </location>
</feature>
<proteinExistence type="predicted"/>
<comment type="subcellular location">
    <subcellularLocation>
        <location evidence="1">Membrane</location>
        <topology evidence="1">Multi-pass membrane protein</topology>
    </subcellularLocation>
</comment>
<feature type="transmembrane region" description="Helical" evidence="7">
    <location>
        <begin position="174"/>
        <end position="195"/>
    </location>
</feature>
<dbReference type="Pfam" id="PF04138">
    <property type="entry name" value="GtrA_DPMS_TM"/>
    <property type="match status" value="1"/>
</dbReference>
<name>A0AAU8HM83_9ACTN</name>
<feature type="transmembrane region" description="Helical" evidence="7">
    <location>
        <begin position="530"/>
        <end position="552"/>
    </location>
</feature>
<feature type="domain" description="GtrA/DPMS transmembrane" evidence="8">
    <location>
        <begin position="16"/>
        <end position="127"/>
    </location>
</feature>
<dbReference type="InterPro" id="IPR007267">
    <property type="entry name" value="GtrA_DPMS_TM"/>
</dbReference>
<dbReference type="InterPro" id="IPR029044">
    <property type="entry name" value="Nucleotide-diphossugar_trans"/>
</dbReference>
<evidence type="ECO:0000259" key="8">
    <source>
        <dbReference type="Pfam" id="PF04138"/>
    </source>
</evidence>
<keyword evidence="4 7" id="KW-0812">Transmembrane</keyword>
<evidence type="ECO:0000256" key="2">
    <source>
        <dbReference type="ARBA" id="ARBA00022676"/>
    </source>
</evidence>
<keyword evidence="3 10" id="KW-0808">Transferase</keyword>
<keyword evidence="6 7" id="KW-0472">Membrane</keyword>
<dbReference type="AlphaFoldDB" id="A0AAU8HM83"/>
<evidence type="ECO:0000256" key="1">
    <source>
        <dbReference type="ARBA" id="ARBA00004141"/>
    </source>
</evidence>
<keyword evidence="5 7" id="KW-1133">Transmembrane helix</keyword>
<evidence type="ECO:0000256" key="7">
    <source>
        <dbReference type="SAM" id="Phobius"/>
    </source>
</evidence>
<evidence type="ECO:0000256" key="3">
    <source>
        <dbReference type="ARBA" id="ARBA00022679"/>
    </source>
</evidence>
<dbReference type="SUPFAM" id="SSF53448">
    <property type="entry name" value="Nucleotide-diphospho-sugar transferases"/>
    <property type="match status" value="1"/>
</dbReference>
<keyword evidence="2 10" id="KW-0328">Glycosyltransferase</keyword>
<evidence type="ECO:0000313" key="9">
    <source>
        <dbReference type="EMBL" id="XBP95819.1"/>
    </source>
</evidence>
<feature type="transmembrane region" description="Helical" evidence="7">
    <location>
        <begin position="12"/>
        <end position="36"/>
    </location>
</feature>
<dbReference type="PANTHER" id="PTHR43867:SF2">
    <property type="entry name" value="CELLULOSE SYNTHASE CATALYTIC SUBUNIT A [UDP-FORMING]"/>
    <property type="match status" value="1"/>
</dbReference>
<organism evidence="10">
    <name type="scientific">Micromonospora sp. CCTCC AA 2012012</name>
    <dbReference type="NCBI Taxonomy" id="3111921"/>
    <lineage>
        <taxon>Bacteria</taxon>
        <taxon>Bacillati</taxon>
        <taxon>Actinomycetota</taxon>
        <taxon>Actinomycetes</taxon>
        <taxon>Micromonosporales</taxon>
        <taxon>Micromonosporaceae</taxon>
        <taxon>Micromonospora</taxon>
    </lineage>
</organism>
<protein>
    <submittedName>
        <fullName evidence="10">Glycosyltransferase</fullName>
        <ecNumber evidence="10">2.4.-.-</ecNumber>
    </submittedName>
</protein>
<dbReference type="Pfam" id="PF13641">
    <property type="entry name" value="Glyco_tranf_2_3"/>
    <property type="match status" value="1"/>
</dbReference>
<dbReference type="GO" id="GO:0016757">
    <property type="term" value="F:glycosyltransferase activity"/>
    <property type="evidence" value="ECO:0007669"/>
    <property type="project" value="UniProtKB-KW"/>
</dbReference>
<dbReference type="EMBL" id="CP159342">
    <property type="protein sequence ID" value="XCH76523.1"/>
    <property type="molecule type" value="Genomic_DNA"/>
</dbReference>
<dbReference type="EC" id="2.4.-.-" evidence="10"/>
<dbReference type="InterPro" id="IPR050321">
    <property type="entry name" value="Glycosyltr_2/OpgH_subfam"/>
</dbReference>
<sequence>MRPVLKLLRQRETWIFLTVGGAVAVIGHALLVALIAAGASPALANAVQLVVTLQLSFVAHDRLTWGRGTGRAAGRWWRFQTARGGSALLSLVAFPLLVPVVGASVAYWALVVAGTAINYCSDRFWSFAHRPDPPRRRGTHRRPTPAGWRIGRLAAALAALTVSAVLFLDVFLTTVSLFMLAVAITTLAFQLYKWWLPEHNDPDRYGEPDAPQLPGVILVPMRHEEAVAGHTLERLANLDHPDYWVVPIIDHPDDPGTAAIAHAKAARYPGRVLVAAYPEDTEVHNKPIGLNAAVRELDRLGVHYEWIGIADAEDLFHPDLLRMVDYRFRRTGAGIVQCGVQLMNFSADPRTQPLPAGRLPRLRRWLRANASGWWRAANVLEYYKWFQSRLKLQAVTKVMPLGGNTVFFRREFLDALRRRYGAYWDEDCLTEDCKIGMVASVLGYDVDVVYVDELVTREETPDTLRGLVRQRVRWMQGFIQVFTEREWLALPRPWQKVLAVYVLGFQFFQAFSVVLAPVALALALAHKSPVVVALLASVPLGISLLTIALDVLMLHQFGRTFGQRVRLRDHLGVVLGGYPYQVVLSVAGVWALLRHLTGRTDWVKTAHSGAHLGAPPAADEARVPVGVVA</sequence>
<feature type="transmembrane region" description="Helical" evidence="7">
    <location>
        <begin position="573"/>
        <end position="593"/>
    </location>
</feature>
<dbReference type="Gene3D" id="3.90.550.10">
    <property type="entry name" value="Spore Coat Polysaccharide Biosynthesis Protein SpsA, Chain A"/>
    <property type="match status" value="1"/>
</dbReference>
<evidence type="ECO:0000256" key="5">
    <source>
        <dbReference type="ARBA" id="ARBA00022989"/>
    </source>
</evidence>
<dbReference type="EMBL" id="CP157762">
    <property type="protein sequence ID" value="XBP95819.1"/>
    <property type="molecule type" value="Genomic_DNA"/>
</dbReference>
<dbReference type="GO" id="GO:0016020">
    <property type="term" value="C:membrane"/>
    <property type="evidence" value="ECO:0007669"/>
    <property type="project" value="UniProtKB-SubCell"/>
</dbReference>
<dbReference type="RefSeq" id="WP_350936985.1">
    <property type="nucleotide sequence ID" value="NZ_CP157762.1"/>
</dbReference>
<feature type="transmembrane region" description="Helical" evidence="7">
    <location>
        <begin position="146"/>
        <end position="168"/>
    </location>
</feature>
<evidence type="ECO:0000256" key="6">
    <source>
        <dbReference type="ARBA" id="ARBA00023136"/>
    </source>
</evidence>
<reference evidence="10" key="2">
    <citation type="submission" date="2024-06" db="EMBL/GenBank/DDBJ databases">
        <title>Micromonospora mangrovi CCTCC AA 2012012 genome sequences.</title>
        <authorList>
            <person name="Gao J."/>
        </authorList>
    </citation>
    <scope>NUCLEOTIDE SEQUENCE</scope>
    <source>
        <strain evidence="10">CCTCC AA 2012012</strain>
    </source>
</reference>
<dbReference type="PANTHER" id="PTHR43867">
    <property type="entry name" value="CELLULOSE SYNTHASE CATALYTIC SUBUNIT A [UDP-FORMING]"/>
    <property type="match status" value="1"/>
</dbReference>